<feature type="region of interest" description="Disordered" evidence="1">
    <location>
        <begin position="134"/>
        <end position="200"/>
    </location>
</feature>
<proteinExistence type="predicted"/>
<feature type="compositionally biased region" description="Low complexity" evidence="1">
    <location>
        <begin position="474"/>
        <end position="484"/>
    </location>
</feature>
<accession>N1QE78</accession>
<evidence type="ECO:0000256" key="1">
    <source>
        <dbReference type="SAM" id="MobiDB-lite"/>
    </source>
</evidence>
<dbReference type="GeneID" id="27898622"/>
<evidence type="ECO:0000256" key="2">
    <source>
        <dbReference type="SAM" id="Phobius"/>
    </source>
</evidence>
<dbReference type="Proteomes" id="UP000016931">
    <property type="component" value="Unassembled WGS sequence"/>
</dbReference>
<protein>
    <recommendedName>
        <fullName evidence="6">Mid2 domain-containing protein</fullName>
    </recommendedName>
</protein>
<dbReference type="OrthoDB" id="5215637at2759"/>
<organism evidence="4 5">
    <name type="scientific">Sphaerulina musiva (strain SO2202)</name>
    <name type="common">Poplar stem canker fungus</name>
    <name type="synonym">Septoria musiva</name>
    <dbReference type="NCBI Taxonomy" id="692275"/>
    <lineage>
        <taxon>Eukaryota</taxon>
        <taxon>Fungi</taxon>
        <taxon>Dikarya</taxon>
        <taxon>Ascomycota</taxon>
        <taxon>Pezizomycotina</taxon>
        <taxon>Dothideomycetes</taxon>
        <taxon>Dothideomycetidae</taxon>
        <taxon>Mycosphaerellales</taxon>
        <taxon>Mycosphaerellaceae</taxon>
        <taxon>Sphaerulina</taxon>
    </lineage>
</organism>
<dbReference type="eggNOG" id="ENOG502SQDU">
    <property type="taxonomic scope" value="Eukaryota"/>
</dbReference>
<dbReference type="HOGENOM" id="CLU_502642_0_0_1"/>
<feature type="compositionally biased region" description="Polar residues" evidence="1">
    <location>
        <begin position="449"/>
        <end position="464"/>
    </location>
</feature>
<dbReference type="STRING" id="692275.N1QE78"/>
<gene>
    <name evidence="4" type="ORF">SEPMUDRAFT_119188</name>
</gene>
<feature type="compositionally biased region" description="Low complexity" evidence="1">
    <location>
        <begin position="394"/>
        <end position="405"/>
    </location>
</feature>
<dbReference type="EMBL" id="KB456267">
    <property type="protein sequence ID" value="EMF10656.1"/>
    <property type="molecule type" value="Genomic_DNA"/>
</dbReference>
<feature type="signal peptide" evidence="3">
    <location>
        <begin position="1"/>
        <end position="25"/>
    </location>
</feature>
<dbReference type="AlphaFoldDB" id="N1QE78"/>
<keyword evidence="3" id="KW-0732">Signal</keyword>
<feature type="transmembrane region" description="Helical" evidence="2">
    <location>
        <begin position="241"/>
        <end position="264"/>
    </location>
</feature>
<evidence type="ECO:0000313" key="4">
    <source>
        <dbReference type="EMBL" id="EMF10656.1"/>
    </source>
</evidence>
<sequence>MKSQKMLRAAGCFAVLHFALESVSAQNCYYPNGDVSRTDASCSDDGGACCPLDWICLSNGLCWLDDSNDYYGRYTCTDRSWGDDCPQYCTSNNTAAGNEAIVQCADGSWCCDKNRDPTKVDCCDWDDKETIDVGNPIPVTRIESTPTAPSSDAPPTTTNKAATSASASASTTSSSHSSSSSSSITPTSSTSESTITTTATSSDSAGGIVIITSILTTQIPISTGNADPSTAAHHAPSNNGIVIGLSVAIPVALLALLLTIFILWRRRKQKQYAQRQPPTSDYARHDMISDMYSHSKTANEIDSYPVADVSGGGGGKDQSRPISELTGSSHFFMTPNSPVSTTTKNSSSSNGIVSPPGYSPSVVYGGPGDGGGTTRGGGGGGGCWTTSPLLPGVAEQPEPQELPAEGNSSSAARRSGLAQPSPLPALPQHHHQQGSQPMMPEVNHDMVGGSNNTTFQSGPYSQFYQPYRLPTEAPPEVANAAEAVGTASAHQQQIRADHTSSAMGQKEEDGSSSSRMFDEERGRFSPDPPQPATQGGLRVVNQ</sequence>
<reference evidence="4 5" key="1">
    <citation type="journal article" date="2012" name="PLoS Pathog.">
        <title>Diverse lifestyles and strategies of plant pathogenesis encoded in the genomes of eighteen Dothideomycetes fungi.</title>
        <authorList>
            <person name="Ohm R.A."/>
            <person name="Feau N."/>
            <person name="Henrissat B."/>
            <person name="Schoch C.L."/>
            <person name="Horwitz B.A."/>
            <person name="Barry K.W."/>
            <person name="Condon B.J."/>
            <person name="Copeland A.C."/>
            <person name="Dhillon B."/>
            <person name="Glaser F."/>
            <person name="Hesse C.N."/>
            <person name="Kosti I."/>
            <person name="LaButti K."/>
            <person name="Lindquist E.A."/>
            <person name="Lucas S."/>
            <person name="Salamov A.A."/>
            <person name="Bradshaw R.E."/>
            <person name="Ciuffetti L."/>
            <person name="Hamelin R.C."/>
            <person name="Kema G.H.J."/>
            <person name="Lawrence C."/>
            <person name="Scott J.A."/>
            <person name="Spatafora J.W."/>
            <person name="Turgeon B.G."/>
            <person name="de Wit P.J.G.M."/>
            <person name="Zhong S."/>
            <person name="Goodwin S.B."/>
            <person name="Grigoriev I.V."/>
        </authorList>
    </citation>
    <scope>NUCLEOTIDE SEQUENCE [LARGE SCALE GENOMIC DNA]</scope>
    <source>
        <strain evidence="4 5">SO2202</strain>
    </source>
</reference>
<evidence type="ECO:0000256" key="3">
    <source>
        <dbReference type="SAM" id="SignalP"/>
    </source>
</evidence>
<keyword evidence="2" id="KW-1133">Transmembrane helix</keyword>
<name>N1QE78_SPHMS</name>
<evidence type="ECO:0000313" key="5">
    <source>
        <dbReference type="Proteomes" id="UP000016931"/>
    </source>
</evidence>
<feature type="compositionally biased region" description="Gly residues" evidence="1">
    <location>
        <begin position="365"/>
        <end position="383"/>
    </location>
</feature>
<keyword evidence="2" id="KW-0472">Membrane</keyword>
<feature type="chain" id="PRO_5004110701" description="Mid2 domain-containing protein" evidence="3">
    <location>
        <begin position="26"/>
        <end position="542"/>
    </location>
</feature>
<feature type="compositionally biased region" description="Polar residues" evidence="1">
    <location>
        <begin position="488"/>
        <end position="503"/>
    </location>
</feature>
<evidence type="ECO:0008006" key="6">
    <source>
        <dbReference type="Google" id="ProtNLM"/>
    </source>
</evidence>
<keyword evidence="5" id="KW-1185">Reference proteome</keyword>
<feature type="compositionally biased region" description="Low complexity" evidence="1">
    <location>
        <begin position="334"/>
        <end position="350"/>
    </location>
</feature>
<dbReference type="RefSeq" id="XP_016758777.1">
    <property type="nucleotide sequence ID" value="XM_016901485.1"/>
</dbReference>
<dbReference type="OMA" id="WCCNADA"/>
<keyword evidence="2" id="KW-0812">Transmembrane</keyword>
<feature type="compositionally biased region" description="Low complexity" evidence="1">
    <location>
        <begin position="144"/>
        <end position="200"/>
    </location>
</feature>
<feature type="region of interest" description="Disordered" evidence="1">
    <location>
        <begin position="303"/>
        <end position="542"/>
    </location>
</feature>